<gene>
    <name evidence="2" type="ordered locus">Turpa_0692</name>
</gene>
<accession>I4B236</accession>
<evidence type="ECO:0000256" key="1">
    <source>
        <dbReference type="SAM" id="MobiDB-lite"/>
    </source>
</evidence>
<dbReference type="EMBL" id="CP002959">
    <property type="protein sequence ID" value="AFM11343.1"/>
    <property type="molecule type" value="Genomic_DNA"/>
</dbReference>
<dbReference type="AlphaFoldDB" id="I4B236"/>
<name>I4B236_TURPD</name>
<evidence type="ECO:0000313" key="3">
    <source>
        <dbReference type="Proteomes" id="UP000006048"/>
    </source>
</evidence>
<sequence>MQSQAPAAQEPGGNDEWARVGAYLDRLAFENDRLEAELKLKKQRRLDREAASAPQPALAAAQENRFDERAATHDYESRAATETTTGMHISYDALRSDLSGLMSDLNEFKSTRAGLESRLGL</sequence>
<evidence type="ECO:0000313" key="2">
    <source>
        <dbReference type="EMBL" id="AFM11343.1"/>
    </source>
</evidence>
<feature type="compositionally biased region" description="Low complexity" evidence="1">
    <location>
        <begin position="51"/>
        <end position="62"/>
    </location>
</feature>
<reference evidence="2 3" key="1">
    <citation type="submission" date="2012-06" db="EMBL/GenBank/DDBJ databases">
        <title>The complete chromosome of genome of Turneriella parva DSM 21527.</title>
        <authorList>
            <consortium name="US DOE Joint Genome Institute (JGI-PGF)"/>
            <person name="Lucas S."/>
            <person name="Han J."/>
            <person name="Lapidus A."/>
            <person name="Bruce D."/>
            <person name="Goodwin L."/>
            <person name="Pitluck S."/>
            <person name="Peters L."/>
            <person name="Kyrpides N."/>
            <person name="Mavromatis K."/>
            <person name="Ivanova N."/>
            <person name="Mikhailova N."/>
            <person name="Chertkov O."/>
            <person name="Detter J.C."/>
            <person name="Tapia R."/>
            <person name="Han C."/>
            <person name="Land M."/>
            <person name="Hauser L."/>
            <person name="Markowitz V."/>
            <person name="Cheng J.-F."/>
            <person name="Hugenholtz P."/>
            <person name="Woyke T."/>
            <person name="Wu D."/>
            <person name="Gronow S."/>
            <person name="Wellnitz S."/>
            <person name="Brambilla E."/>
            <person name="Klenk H.-P."/>
            <person name="Eisen J.A."/>
        </authorList>
    </citation>
    <scope>NUCLEOTIDE SEQUENCE [LARGE SCALE GENOMIC DNA]</scope>
    <source>
        <strain evidence="3">ATCC BAA-1111 / DSM 21527 / NCTC 11395 / H</strain>
    </source>
</reference>
<dbReference type="KEGG" id="tpx:Turpa_0692"/>
<organism evidence="2 3">
    <name type="scientific">Turneriella parva (strain ATCC BAA-1111 / DSM 21527 / NCTC 11395 / H)</name>
    <name type="common">Leptospira parva</name>
    <dbReference type="NCBI Taxonomy" id="869212"/>
    <lineage>
        <taxon>Bacteria</taxon>
        <taxon>Pseudomonadati</taxon>
        <taxon>Spirochaetota</taxon>
        <taxon>Spirochaetia</taxon>
        <taxon>Leptospirales</taxon>
        <taxon>Leptospiraceae</taxon>
        <taxon>Turneriella</taxon>
    </lineage>
</organism>
<dbReference type="HOGENOM" id="CLU_2037062_0_0_12"/>
<proteinExistence type="predicted"/>
<keyword evidence="3" id="KW-1185">Reference proteome</keyword>
<feature type="region of interest" description="Disordered" evidence="1">
    <location>
        <begin position="44"/>
        <end position="86"/>
    </location>
</feature>
<dbReference type="STRING" id="869212.Turpa_0692"/>
<protein>
    <submittedName>
        <fullName evidence="2">Uncharacterized protein</fullName>
    </submittedName>
</protein>
<dbReference type="RefSeq" id="WP_014801861.1">
    <property type="nucleotide sequence ID" value="NC_018020.1"/>
</dbReference>
<feature type="compositionally biased region" description="Basic and acidic residues" evidence="1">
    <location>
        <begin position="64"/>
        <end position="79"/>
    </location>
</feature>
<dbReference type="Proteomes" id="UP000006048">
    <property type="component" value="Chromosome"/>
</dbReference>